<reference evidence="8 9" key="1">
    <citation type="submission" date="2019-03" db="EMBL/GenBank/DDBJ databases">
        <title>Paraburkholderia sp. isolated from native Mimosa gymnas in Guartela State Park, Brazil.</title>
        <authorList>
            <person name="Paulitsch F."/>
            <person name="Hungria M."/>
            <person name="Delamuta J.R.M."/>
            <person name="Ribeiro R.A."/>
            <person name="Dall'Agnol R."/>
            <person name="Silva J.S.B."/>
        </authorList>
    </citation>
    <scope>NUCLEOTIDE SEQUENCE [LARGE SCALE GENOMIC DNA]</scope>
    <source>
        <strain evidence="8 9">CNPSo 3008</strain>
    </source>
</reference>
<evidence type="ECO:0000256" key="2">
    <source>
        <dbReference type="ARBA" id="ARBA00007812"/>
    </source>
</evidence>
<feature type="domain" description="Thiamine pyrophosphate enzyme TPP-binding" evidence="6">
    <location>
        <begin position="386"/>
        <end position="533"/>
    </location>
</feature>
<dbReference type="GO" id="GO:0009097">
    <property type="term" value="P:isoleucine biosynthetic process"/>
    <property type="evidence" value="ECO:0007669"/>
    <property type="project" value="TreeGrafter"/>
</dbReference>
<accession>A0A4R5LKP2</accession>
<evidence type="ECO:0000256" key="1">
    <source>
        <dbReference type="ARBA" id="ARBA00001964"/>
    </source>
</evidence>
<organism evidence="8 9">
    <name type="scientific">Paraburkholderia guartelaensis</name>
    <dbReference type="NCBI Taxonomy" id="2546446"/>
    <lineage>
        <taxon>Bacteria</taxon>
        <taxon>Pseudomonadati</taxon>
        <taxon>Pseudomonadota</taxon>
        <taxon>Betaproteobacteria</taxon>
        <taxon>Burkholderiales</taxon>
        <taxon>Burkholderiaceae</taxon>
        <taxon>Paraburkholderia</taxon>
    </lineage>
</organism>
<dbReference type="OrthoDB" id="2254214at2"/>
<dbReference type="RefSeq" id="WP_133180020.1">
    <property type="nucleotide sequence ID" value="NZ_SMOD01000002.1"/>
</dbReference>
<dbReference type="Pfam" id="PF02775">
    <property type="entry name" value="TPP_enzyme_C"/>
    <property type="match status" value="1"/>
</dbReference>
<dbReference type="GO" id="GO:0000287">
    <property type="term" value="F:magnesium ion binding"/>
    <property type="evidence" value="ECO:0007669"/>
    <property type="project" value="InterPro"/>
</dbReference>
<evidence type="ECO:0000256" key="4">
    <source>
        <dbReference type="RuleBase" id="RU362132"/>
    </source>
</evidence>
<dbReference type="Proteomes" id="UP000295606">
    <property type="component" value="Unassembled WGS sequence"/>
</dbReference>
<dbReference type="CDD" id="cd02004">
    <property type="entry name" value="TPP_BZL_OCoD_HPCL"/>
    <property type="match status" value="1"/>
</dbReference>
<dbReference type="Pfam" id="PF02776">
    <property type="entry name" value="TPP_enzyme_N"/>
    <property type="match status" value="1"/>
</dbReference>
<dbReference type="InterPro" id="IPR029035">
    <property type="entry name" value="DHS-like_NAD/FAD-binding_dom"/>
</dbReference>
<dbReference type="AlphaFoldDB" id="A0A4R5LKP2"/>
<dbReference type="InterPro" id="IPR011766">
    <property type="entry name" value="TPP_enzyme_TPP-bd"/>
</dbReference>
<name>A0A4R5LKP2_9BURK</name>
<dbReference type="CDD" id="cd07035">
    <property type="entry name" value="TPP_PYR_POX_like"/>
    <property type="match status" value="1"/>
</dbReference>
<dbReference type="PANTHER" id="PTHR18968">
    <property type="entry name" value="THIAMINE PYROPHOSPHATE ENZYMES"/>
    <property type="match status" value="1"/>
</dbReference>
<dbReference type="FunFam" id="3.40.50.970:FF:000007">
    <property type="entry name" value="Acetolactate synthase"/>
    <property type="match status" value="1"/>
</dbReference>
<dbReference type="GO" id="GO:0030976">
    <property type="term" value="F:thiamine pyrophosphate binding"/>
    <property type="evidence" value="ECO:0007669"/>
    <property type="project" value="InterPro"/>
</dbReference>
<evidence type="ECO:0000259" key="7">
    <source>
        <dbReference type="Pfam" id="PF02776"/>
    </source>
</evidence>
<evidence type="ECO:0000259" key="5">
    <source>
        <dbReference type="Pfam" id="PF00205"/>
    </source>
</evidence>
<dbReference type="GO" id="GO:0005948">
    <property type="term" value="C:acetolactate synthase complex"/>
    <property type="evidence" value="ECO:0007669"/>
    <property type="project" value="TreeGrafter"/>
</dbReference>
<dbReference type="SUPFAM" id="SSF52467">
    <property type="entry name" value="DHS-like NAD/FAD-binding domain"/>
    <property type="match status" value="1"/>
</dbReference>
<comment type="similarity">
    <text evidence="2 4">Belongs to the TPP enzyme family.</text>
</comment>
<dbReference type="Gene3D" id="3.40.50.970">
    <property type="match status" value="2"/>
</dbReference>
<dbReference type="GO" id="GO:0003984">
    <property type="term" value="F:acetolactate synthase activity"/>
    <property type="evidence" value="ECO:0007669"/>
    <property type="project" value="TreeGrafter"/>
</dbReference>
<proteinExistence type="inferred from homology"/>
<protein>
    <submittedName>
        <fullName evidence="8">Thiamine pyrophosphate-binding protein</fullName>
    </submittedName>
</protein>
<keyword evidence="3 4" id="KW-0786">Thiamine pyrophosphate</keyword>
<feature type="domain" description="Thiamine pyrophosphate enzyme central" evidence="5">
    <location>
        <begin position="195"/>
        <end position="302"/>
    </location>
</feature>
<dbReference type="EMBL" id="SMOD01000002">
    <property type="protein sequence ID" value="TDG10318.1"/>
    <property type="molecule type" value="Genomic_DNA"/>
</dbReference>
<dbReference type="GO" id="GO:0009099">
    <property type="term" value="P:L-valine biosynthetic process"/>
    <property type="evidence" value="ECO:0007669"/>
    <property type="project" value="TreeGrafter"/>
</dbReference>
<dbReference type="SUPFAM" id="SSF52518">
    <property type="entry name" value="Thiamin diphosphate-binding fold (THDP-binding)"/>
    <property type="match status" value="2"/>
</dbReference>
<dbReference type="InterPro" id="IPR029061">
    <property type="entry name" value="THDP-binding"/>
</dbReference>
<dbReference type="InterPro" id="IPR045229">
    <property type="entry name" value="TPP_enz"/>
</dbReference>
<dbReference type="InterPro" id="IPR012001">
    <property type="entry name" value="Thiamin_PyroP_enz_TPP-bd_dom"/>
</dbReference>
<gene>
    <name evidence="8" type="ORF">E1N52_02895</name>
</gene>
<comment type="cofactor">
    <cofactor evidence="1">
        <name>thiamine diphosphate</name>
        <dbReference type="ChEBI" id="CHEBI:58937"/>
    </cofactor>
</comment>
<dbReference type="Pfam" id="PF00205">
    <property type="entry name" value="TPP_enzyme_M"/>
    <property type="match status" value="1"/>
</dbReference>
<dbReference type="Gene3D" id="3.40.50.1220">
    <property type="entry name" value="TPP-binding domain"/>
    <property type="match status" value="1"/>
</dbReference>
<dbReference type="PANTHER" id="PTHR18968:SF166">
    <property type="entry name" value="2-HYDROXYACYL-COA LYASE 2"/>
    <property type="match status" value="1"/>
</dbReference>
<evidence type="ECO:0000313" key="8">
    <source>
        <dbReference type="EMBL" id="TDG10318.1"/>
    </source>
</evidence>
<evidence type="ECO:0000313" key="9">
    <source>
        <dbReference type="Proteomes" id="UP000295606"/>
    </source>
</evidence>
<sequence>MSIACRGADALVKALSKAGVKHVFTLSGNHIMPVFDACIGAGIELFHTRHEAAAVHMADAYARLTGKVGVALVTGGPGHANAVSALYTAQMAESPVLLLSGHAPHDQLGMGAFQEMRQADVAAPLVKMAATAQHPDTLVDELAHAIRTAQSGRPGPVHLSLPVDVLEGAAHVPGEMNAESFLPARQMLDDATARRLVSSLADASRPLILVGPACMTRAGRERTDTLAAALGVPVIGMESPRGINDPALGAFAEVLAQADRVMLIGKRMDFTLAFGKSPAFAPGSMFLQIDPEPQEIARTRRALGERLIGTAVADSFPALEMLATASRNAHKCDERWTRDVQGAMAWRPEQWRTASSSLEKRVHPVQALTPFQALLDSHPDAVFVSDGGEFGQWAQACLRAPNRVINGVAGAIGAALPFALAARVAYPDAPIVSVMGDGTFGFHAAEMDTAVRYGLPFVAVVGNDARWNAEYQIQLRSYGPERLIGCELLPARYDRVTEAFGGAGALVEHVDDMKDAIDRAQAAQNAKLPACVNIMIEGVAAPSFKRRAPEAASSGR</sequence>
<evidence type="ECO:0000259" key="6">
    <source>
        <dbReference type="Pfam" id="PF02775"/>
    </source>
</evidence>
<comment type="caution">
    <text evidence="8">The sequence shown here is derived from an EMBL/GenBank/DDBJ whole genome shotgun (WGS) entry which is preliminary data.</text>
</comment>
<dbReference type="GO" id="GO:0050660">
    <property type="term" value="F:flavin adenine dinucleotide binding"/>
    <property type="evidence" value="ECO:0007669"/>
    <property type="project" value="TreeGrafter"/>
</dbReference>
<evidence type="ECO:0000256" key="3">
    <source>
        <dbReference type="ARBA" id="ARBA00023052"/>
    </source>
</evidence>
<dbReference type="InterPro" id="IPR012000">
    <property type="entry name" value="Thiamin_PyroP_enz_cen_dom"/>
</dbReference>
<feature type="domain" description="Thiamine pyrophosphate enzyme N-terminal TPP-binding" evidence="7">
    <location>
        <begin position="6"/>
        <end position="119"/>
    </location>
</feature>